<evidence type="ECO:0000313" key="3">
    <source>
        <dbReference type="Proteomes" id="UP000182258"/>
    </source>
</evidence>
<reference evidence="2 3" key="1">
    <citation type="submission" date="2016-10" db="EMBL/GenBank/DDBJ databases">
        <authorList>
            <person name="de Groot N.N."/>
        </authorList>
    </citation>
    <scope>NUCLEOTIDE SEQUENCE [LARGE SCALE GENOMIC DNA]</scope>
    <source>
        <strain evidence="2 3">CGMCC 1.10210</strain>
    </source>
</reference>
<proteinExistence type="predicted"/>
<evidence type="ECO:0000256" key="1">
    <source>
        <dbReference type="SAM" id="MobiDB-lite"/>
    </source>
</evidence>
<protein>
    <submittedName>
        <fullName evidence="2">Uncharacterized protein</fullName>
    </submittedName>
</protein>
<feature type="region of interest" description="Disordered" evidence="1">
    <location>
        <begin position="1"/>
        <end position="31"/>
    </location>
</feature>
<name>A0A1I1S7E6_9HYPH</name>
<organism evidence="2 3">
    <name type="scientific">Devosia psychrophila</name>
    <dbReference type="NCBI Taxonomy" id="728005"/>
    <lineage>
        <taxon>Bacteria</taxon>
        <taxon>Pseudomonadati</taxon>
        <taxon>Pseudomonadota</taxon>
        <taxon>Alphaproteobacteria</taxon>
        <taxon>Hyphomicrobiales</taxon>
        <taxon>Devosiaceae</taxon>
        <taxon>Devosia</taxon>
    </lineage>
</organism>
<dbReference type="Proteomes" id="UP000182258">
    <property type="component" value="Unassembled WGS sequence"/>
</dbReference>
<gene>
    <name evidence="2" type="ORF">SAMN04488059_1575</name>
</gene>
<sequence length="46" mass="4730">MISGHPIVNPDAAKQAGYGDNGKSEAHRQQVASDPISVIVAADLNS</sequence>
<evidence type="ECO:0000313" key="2">
    <source>
        <dbReference type="EMBL" id="SFD42406.1"/>
    </source>
</evidence>
<dbReference type="EMBL" id="FOMB01000057">
    <property type="protein sequence ID" value="SFD42406.1"/>
    <property type="molecule type" value="Genomic_DNA"/>
</dbReference>
<accession>A0A1I1S7E6</accession>
<dbReference type="AlphaFoldDB" id="A0A1I1S7E6"/>